<keyword evidence="1" id="KW-0805">Transcription regulation</keyword>
<evidence type="ECO:0000259" key="5">
    <source>
        <dbReference type="PROSITE" id="PS51063"/>
    </source>
</evidence>
<dbReference type="InterPro" id="IPR036390">
    <property type="entry name" value="WH_DNA-bd_sf"/>
</dbReference>
<dbReference type="SUPFAM" id="SSF51206">
    <property type="entry name" value="cAMP-binding domain-like"/>
    <property type="match status" value="1"/>
</dbReference>
<comment type="caution">
    <text evidence="6">The sequence shown here is derived from an EMBL/GenBank/DDBJ whole genome shotgun (WGS) entry which is preliminary data.</text>
</comment>
<evidence type="ECO:0000256" key="3">
    <source>
        <dbReference type="ARBA" id="ARBA00023163"/>
    </source>
</evidence>
<evidence type="ECO:0000259" key="4">
    <source>
        <dbReference type="PROSITE" id="PS50042"/>
    </source>
</evidence>
<keyword evidence="7" id="KW-1185">Reference proteome</keyword>
<dbReference type="SUPFAM" id="SSF46785">
    <property type="entry name" value="Winged helix' DNA-binding domain"/>
    <property type="match status" value="1"/>
</dbReference>
<dbReference type="Pfam" id="PF13545">
    <property type="entry name" value="HTH_Crp_2"/>
    <property type="match status" value="1"/>
</dbReference>
<dbReference type="CDD" id="cd00038">
    <property type="entry name" value="CAP_ED"/>
    <property type="match status" value="1"/>
</dbReference>
<dbReference type="SMART" id="SM00419">
    <property type="entry name" value="HTH_CRP"/>
    <property type="match status" value="1"/>
</dbReference>
<organism evidence="6 7">
    <name type="scientific">Nocardiopsis endophytica</name>
    <dbReference type="NCBI Taxonomy" id="3018445"/>
    <lineage>
        <taxon>Bacteria</taxon>
        <taxon>Bacillati</taxon>
        <taxon>Actinomycetota</taxon>
        <taxon>Actinomycetes</taxon>
        <taxon>Streptosporangiales</taxon>
        <taxon>Nocardiopsidaceae</taxon>
        <taxon>Nocardiopsis</taxon>
    </lineage>
</organism>
<evidence type="ECO:0000313" key="6">
    <source>
        <dbReference type="EMBL" id="MDA2811450.1"/>
    </source>
</evidence>
<sequence>MPRRGLGGLLDDREWARLLAEGGRARFAPGEALMRQGDPGSTVHLLAEGHARVVRVRADGTTVPLAFRAVGDVLGEPMLLPGGGERSATVTAVGPCATAVFPAERFRRIIGERGLEAALWESTLARQMESDALRAEQAALPAEQRLPVALLYLARALGVPTAAPITDGAGPRRRAVLVRIPLPQREIAEFAGLSRTSVAAAYTRMRQRGLIRTGRSYVAVLDMGALEALAEGGD</sequence>
<dbReference type="InterPro" id="IPR018490">
    <property type="entry name" value="cNMP-bd_dom_sf"/>
</dbReference>
<evidence type="ECO:0000256" key="1">
    <source>
        <dbReference type="ARBA" id="ARBA00023015"/>
    </source>
</evidence>
<dbReference type="PANTHER" id="PTHR24567">
    <property type="entry name" value="CRP FAMILY TRANSCRIPTIONAL REGULATORY PROTEIN"/>
    <property type="match status" value="1"/>
</dbReference>
<dbReference type="PROSITE" id="PS51063">
    <property type="entry name" value="HTH_CRP_2"/>
    <property type="match status" value="1"/>
</dbReference>
<proteinExistence type="predicted"/>
<feature type="domain" description="Cyclic nucleotide-binding" evidence="4">
    <location>
        <begin position="6"/>
        <end position="111"/>
    </location>
</feature>
<dbReference type="Gene3D" id="2.60.120.10">
    <property type="entry name" value="Jelly Rolls"/>
    <property type="match status" value="1"/>
</dbReference>
<dbReference type="InterPro" id="IPR050397">
    <property type="entry name" value="Env_Response_Regulators"/>
</dbReference>
<dbReference type="PANTHER" id="PTHR24567:SF68">
    <property type="entry name" value="DNA-BINDING TRANSCRIPTIONAL DUAL REGULATOR CRP"/>
    <property type="match status" value="1"/>
</dbReference>
<dbReference type="InterPro" id="IPR000595">
    <property type="entry name" value="cNMP-bd_dom"/>
</dbReference>
<evidence type="ECO:0000256" key="2">
    <source>
        <dbReference type="ARBA" id="ARBA00023125"/>
    </source>
</evidence>
<keyword evidence="3" id="KW-0804">Transcription</keyword>
<gene>
    <name evidence="6" type="ORF">O4J56_12475</name>
</gene>
<protein>
    <submittedName>
        <fullName evidence="6">Crp/Fnr family transcriptional regulator</fullName>
    </submittedName>
</protein>
<feature type="domain" description="HTH crp-type" evidence="5">
    <location>
        <begin position="140"/>
        <end position="224"/>
    </location>
</feature>
<evidence type="ECO:0000313" key="7">
    <source>
        <dbReference type="Proteomes" id="UP001527866"/>
    </source>
</evidence>
<name>A0ABT4U3E2_9ACTN</name>
<dbReference type="EMBL" id="JAQFWQ010000029">
    <property type="protein sequence ID" value="MDA2811450.1"/>
    <property type="molecule type" value="Genomic_DNA"/>
</dbReference>
<dbReference type="Proteomes" id="UP001527866">
    <property type="component" value="Unassembled WGS sequence"/>
</dbReference>
<dbReference type="InterPro" id="IPR012318">
    <property type="entry name" value="HTH_CRP"/>
</dbReference>
<dbReference type="PROSITE" id="PS50042">
    <property type="entry name" value="CNMP_BINDING_3"/>
    <property type="match status" value="1"/>
</dbReference>
<keyword evidence="2" id="KW-0238">DNA-binding</keyword>
<reference evidence="6 7" key="1">
    <citation type="submission" date="2023-01" db="EMBL/GenBank/DDBJ databases">
        <title>Draft genome sequence of Nocardiopsis sp. RSe5-2 isolated from halophytes.</title>
        <authorList>
            <person name="Duangmal K."/>
            <person name="Chantavorakit T."/>
        </authorList>
    </citation>
    <scope>NUCLEOTIDE SEQUENCE [LARGE SCALE GENOMIC DNA]</scope>
    <source>
        <strain evidence="6 7">RSe5-2</strain>
    </source>
</reference>
<dbReference type="Pfam" id="PF00027">
    <property type="entry name" value="cNMP_binding"/>
    <property type="match status" value="1"/>
</dbReference>
<dbReference type="SMART" id="SM00100">
    <property type="entry name" value="cNMP"/>
    <property type="match status" value="1"/>
</dbReference>
<accession>A0ABT4U3E2</accession>
<dbReference type="InterPro" id="IPR014710">
    <property type="entry name" value="RmlC-like_jellyroll"/>
</dbReference>